<accession>A0A7Z7N9J8</accession>
<evidence type="ECO:0000313" key="2">
    <source>
        <dbReference type="Proteomes" id="UP000554965"/>
    </source>
</evidence>
<keyword evidence="2" id="KW-1185">Reference proteome</keyword>
<evidence type="ECO:0000313" key="1">
    <source>
        <dbReference type="EMBL" id="SOJ54824.1"/>
    </source>
</evidence>
<comment type="caution">
    <text evidence="1">The sequence shown here is derived from an EMBL/GenBank/DDBJ whole genome shotgun (WGS) entry which is preliminary data.</text>
</comment>
<reference evidence="1 2" key="1">
    <citation type="submission" date="2017-10" db="EMBL/GenBank/DDBJ databases">
        <authorList>
            <consortium name="Urmite Genomes"/>
        </authorList>
    </citation>
    <scope>NUCLEOTIDE SEQUENCE [LARGE SCALE GENOMIC DNA]</scope>
    <source>
        <strain evidence="1 2">FB-527</strain>
    </source>
</reference>
<gene>
    <name evidence="1" type="ORF">MSIMFB_02316</name>
</gene>
<dbReference type="EMBL" id="OCTY01000002">
    <property type="protein sequence ID" value="SOJ54824.1"/>
    <property type="molecule type" value="Genomic_DNA"/>
</dbReference>
<protein>
    <submittedName>
        <fullName evidence="1">Uncharacterized protein</fullName>
    </submittedName>
</protein>
<organism evidence="1 2">
    <name type="scientific">Mycobacterium simulans</name>
    <dbReference type="NCBI Taxonomy" id="627089"/>
    <lineage>
        <taxon>Bacteria</taxon>
        <taxon>Bacillati</taxon>
        <taxon>Actinomycetota</taxon>
        <taxon>Actinomycetes</taxon>
        <taxon>Mycobacteriales</taxon>
        <taxon>Mycobacteriaceae</taxon>
        <taxon>Mycobacterium</taxon>
    </lineage>
</organism>
<dbReference type="Proteomes" id="UP000554965">
    <property type="component" value="Unassembled WGS sequence"/>
</dbReference>
<proteinExistence type="predicted"/>
<dbReference type="AlphaFoldDB" id="A0A7Z7N9J8"/>
<sequence>MSVFLVNFFPDFKWGDVVLAAADREGLRIFQSAVRLARENGNATFEVDGIQHRIVRQSGASDIELGSQTVAWRFNDAKLAEILDMIVPLIDIAGPGHQYMLMT</sequence>
<name>A0A7Z7N9J8_9MYCO</name>